<dbReference type="Pfam" id="PF09532">
    <property type="entry name" value="FDF"/>
    <property type="match status" value="1"/>
</dbReference>
<feature type="region of interest" description="Disordered" evidence="5">
    <location>
        <begin position="504"/>
        <end position="523"/>
    </location>
</feature>
<comment type="similarity">
    <text evidence="2">Belongs to the EDC3 family.</text>
</comment>
<dbReference type="VEuPathDB" id="FungiDB:GWK60_M03223"/>
<dbReference type="EMBL" id="LLZZ01000106">
    <property type="protein sequence ID" value="KTB07966.1"/>
    <property type="molecule type" value="Genomic_DNA"/>
</dbReference>
<evidence type="ECO:0000256" key="2">
    <source>
        <dbReference type="ARBA" id="ARBA00006610"/>
    </source>
</evidence>
<dbReference type="PANTHER" id="PTHR13612:SF0">
    <property type="entry name" value="ENHANCER OF MRNA-DECAPPING PROTEIN 3"/>
    <property type="match status" value="1"/>
</dbReference>
<dbReference type="GO" id="GO:0000932">
    <property type="term" value="C:P-body"/>
    <property type="evidence" value="ECO:0007669"/>
    <property type="project" value="UniProtKB-SubCell"/>
</dbReference>
<dbReference type="GO" id="GO:0005634">
    <property type="term" value="C:nucleus"/>
    <property type="evidence" value="ECO:0007669"/>
    <property type="project" value="EnsemblFungi"/>
</dbReference>
<feature type="compositionally biased region" description="Acidic residues" evidence="5">
    <location>
        <begin position="249"/>
        <end position="258"/>
    </location>
</feature>
<feature type="compositionally biased region" description="Basic and acidic residues" evidence="5">
    <location>
        <begin position="194"/>
        <end position="205"/>
    </location>
</feature>
<dbReference type="Gene3D" id="3.40.50.10260">
    <property type="entry name" value="YjeF N-terminal domain"/>
    <property type="match status" value="1"/>
</dbReference>
<feature type="compositionally biased region" description="Polar residues" evidence="5">
    <location>
        <begin position="88"/>
        <end position="97"/>
    </location>
</feature>
<dbReference type="InterPro" id="IPR004443">
    <property type="entry name" value="YjeF_N_dom"/>
</dbReference>
<dbReference type="GO" id="GO:0003729">
    <property type="term" value="F:mRNA binding"/>
    <property type="evidence" value="ECO:0007669"/>
    <property type="project" value="EnsemblFungi"/>
</dbReference>
<feature type="region of interest" description="Disordered" evidence="5">
    <location>
        <begin position="61"/>
        <end position="122"/>
    </location>
</feature>
<gene>
    <name evidence="8" type="ORF">AO440_004000</name>
</gene>
<dbReference type="GO" id="GO:0031087">
    <property type="term" value="P:deadenylation-independent decapping of nuclear-transcribed mRNA"/>
    <property type="evidence" value="ECO:0007669"/>
    <property type="project" value="EnsemblFungi"/>
</dbReference>
<proteinExistence type="inferred from homology"/>
<dbReference type="GO" id="GO:0042149">
    <property type="term" value="P:cellular response to glucose starvation"/>
    <property type="evidence" value="ECO:0007669"/>
    <property type="project" value="EnsemblFungi"/>
</dbReference>
<evidence type="ECO:0000256" key="3">
    <source>
        <dbReference type="ARBA" id="ARBA00015797"/>
    </source>
</evidence>
<dbReference type="VEuPathDB" id="FungiDB:B1J91_M03333g"/>
<name>A0A0W0CXU7_CANGB</name>
<dbReference type="PROSITE" id="PS51512">
    <property type="entry name" value="DFDF"/>
    <property type="match status" value="1"/>
</dbReference>
<accession>A0A0W0CXU7</accession>
<evidence type="ECO:0000259" key="6">
    <source>
        <dbReference type="PROSITE" id="PS51385"/>
    </source>
</evidence>
<keyword evidence="4" id="KW-0963">Cytoplasm</keyword>
<dbReference type="VEuPathDB" id="FungiDB:CAGL0M03333g"/>
<feature type="region of interest" description="Disordered" evidence="5">
    <location>
        <begin position="194"/>
        <end position="260"/>
    </location>
</feature>
<dbReference type="Proteomes" id="UP000054886">
    <property type="component" value="Unassembled WGS sequence"/>
</dbReference>
<evidence type="ECO:0000313" key="9">
    <source>
        <dbReference type="Proteomes" id="UP000054886"/>
    </source>
</evidence>
<dbReference type="PROSITE" id="PS51385">
    <property type="entry name" value="YJEF_N"/>
    <property type="match status" value="1"/>
</dbReference>
<comment type="caution">
    <text evidence="8">The sequence shown here is derived from an EMBL/GenBank/DDBJ whole genome shotgun (WGS) entry which is preliminary data.</text>
</comment>
<organism evidence="8 9">
    <name type="scientific">Candida glabrata</name>
    <name type="common">Yeast</name>
    <name type="synonym">Torulopsis glabrata</name>
    <dbReference type="NCBI Taxonomy" id="5478"/>
    <lineage>
        <taxon>Eukaryota</taxon>
        <taxon>Fungi</taxon>
        <taxon>Dikarya</taxon>
        <taxon>Ascomycota</taxon>
        <taxon>Saccharomycotina</taxon>
        <taxon>Saccharomycetes</taxon>
        <taxon>Saccharomycetales</taxon>
        <taxon>Saccharomycetaceae</taxon>
        <taxon>Nakaseomyces</taxon>
    </lineage>
</organism>
<evidence type="ECO:0000256" key="4">
    <source>
        <dbReference type="ARBA" id="ARBA00022490"/>
    </source>
</evidence>
<sequence length="635" mass="70420">MSQFIGYGVKLELKDGKILEGKITKATSKGLVLSDVKFEDGGSSQLFKVRSSQLKDLKVVSVRQKNGKGNGSNGNAANKSSRNKSRNDYSMNSGSQTNGNTSHGGSRHNNNNNNNSRYDSDWANDDVNQIKLQDDFDFQGNLNMFNKKDVFAQLKQQDDVAPELRLVAHNKKKDYEKPKNFDIDEMVIPNAKEDSWHKIDSERPQQQKSDGYLDFESGTDDDDVDDHEDRQLSNTRDRKNNNQIKHNVEDDDDDDDEGLEFHDADELPITQAVNITHLLHKAAKGSNSGKSKDGSQGNEQMLAKLEQMIIQQSKGSTRRNSSISSKKPTLLKIKDSSKQIATATPVQLLEIERIAQDHFGITAPILIENFAINLAQVIKQKLGGKARLRLENSNAEPLVVILTSDSVRSGARALALGRQLCRTGHIRVITMFTTSVNEIQDSLVKEQLELFKKCGGKVVNKVSSLESAVMSLNSPVEIVIDAMQGFDYNISDIFENIAEAEQADEDVNASDQNRRNNTRNSVSKAETIEQRITDIINWCNNQRGSTKIWSLNVPSSFDSGSGVQNFPVAVQATGVICTGWPLSSLPNIKYTLSSLDDVVAVDMGFPRGVYTLQNSLRKFLSFDVFAIEGSIALEL</sequence>
<feature type="domain" description="YjeF N-terminal" evidence="6">
    <location>
        <begin position="348"/>
        <end position="611"/>
    </location>
</feature>
<dbReference type="Pfam" id="PF03853">
    <property type="entry name" value="YjeF_N"/>
    <property type="match status" value="1"/>
</dbReference>
<dbReference type="VEuPathDB" id="FungiDB:GVI51_M03223"/>
<feature type="compositionally biased region" description="Low complexity" evidence="5">
    <location>
        <begin position="98"/>
        <end position="117"/>
    </location>
</feature>
<dbReference type="SUPFAM" id="SSF64153">
    <property type="entry name" value="YjeF N-terminal domain-like"/>
    <property type="match status" value="1"/>
</dbReference>
<dbReference type="InterPro" id="IPR019050">
    <property type="entry name" value="FDF_dom"/>
</dbReference>
<feature type="compositionally biased region" description="Basic and acidic residues" evidence="5">
    <location>
        <begin position="227"/>
        <end position="240"/>
    </location>
</feature>
<feature type="compositionally biased region" description="Acidic residues" evidence="5">
    <location>
        <begin position="217"/>
        <end position="226"/>
    </location>
</feature>
<protein>
    <recommendedName>
        <fullName evidence="3">Enhancer of mRNA-decapping protein 3</fullName>
    </recommendedName>
</protein>
<dbReference type="GO" id="GO:0033962">
    <property type="term" value="P:P-body assembly"/>
    <property type="evidence" value="ECO:0007669"/>
    <property type="project" value="EnsemblFungi"/>
</dbReference>
<evidence type="ECO:0000313" key="8">
    <source>
        <dbReference type="EMBL" id="KTB07966.1"/>
    </source>
</evidence>
<dbReference type="PANTHER" id="PTHR13612">
    <property type="entry name" value="ENHANCER OF MRNA-DECAPPING PROTEIN 3"/>
    <property type="match status" value="1"/>
</dbReference>
<dbReference type="InterPro" id="IPR025762">
    <property type="entry name" value="DFDF"/>
</dbReference>
<reference evidence="8 9" key="1">
    <citation type="submission" date="2015-10" db="EMBL/GenBank/DDBJ databases">
        <title>Draft genomes sequences of Candida glabrata isolates 1A, 1B, 2A, 2B, 3A and 3B.</title>
        <authorList>
            <person name="Haavelsrud O.E."/>
            <person name="Gaustad P."/>
        </authorList>
    </citation>
    <scope>NUCLEOTIDE SEQUENCE [LARGE SCALE GENOMIC DNA]</scope>
    <source>
        <strain evidence="8">910700640</strain>
    </source>
</reference>
<comment type="subcellular location">
    <subcellularLocation>
        <location evidence="1">Cytoplasm</location>
        <location evidence="1">P-body</location>
    </subcellularLocation>
</comment>
<evidence type="ECO:0000259" key="7">
    <source>
        <dbReference type="PROSITE" id="PS51512"/>
    </source>
</evidence>
<dbReference type="SMART" id="SM01199">
    <property type="entry name" value="FDF"/>
    <property type="match status" value="1"/>
</dbReference>
<evidence type="ECO:0000256" key="1">
    <source>
        <dbReference type="ARBA" id="ARBA00004201"/>
    </source>
</evidence>
<dbReference type="AlphaFoldDB" id="A0A0W0CXU7"/>
<dbReference type="CDD" id="cd22576">
    <property type="entry name" value="Edc3_Lsm"/>
    <property type="match status" value="1"/>
</dbReference>
<evidence type="ECO:0000256" key="5">
    <source>
        <dbReference type="SAM" id="MobiDB-lite"/>
    </source>
</evidence>
<dbReference type="GO" id="GO:1900153">
    <property type="term" value="P:positive regulation of nuclear-transcribed mRNA catabolic process, deadenylation-dependent decay"/>
    <property type="evidence" value="ECO:0007669"/>
    <property type="project" value="EnsemblFungi"/>
</dbReference>
<feature type="domain" description="DFDF" evidence="7">
    <location>
        <begin position="124"/>
        <end position="160"/>
    </location>
</feature>
<dbReference type="InterPro" id="IPR036652">
    <property type="entry name" value="YjeF_N_dom_sf"/>
</dbReference>